<dbReference type="OrthoDB" id="8565556at2"/>
<evidence type="ECO:0000256" key="5">
    <source>
        <dbReference type="ARBA" id="ARBA00023136"/>
    </source>
</evidence>
<keyword evidence="4 6" id="KW-1133">Transmembrane helix</keyword>
<comment type="subcellular location">
    <subcellularLocation>
        <location evidence="1">Membrane</location>
        <topology evidence="1">Multi-pass membrane protein</topology>
    </subcellularLocation>
</comment>
<evidence type="ECO:0000256" key="1">
    <source>
        <dbReference type="ARBA" id="ARBA00004141"/>
    </source>
</evidence>
<dbReference type="GO" id="GO:0005886">
    <property type="term" value="C:plasma membrane"/>
    <property type="evidence" value="ECO:0007669"/>
    <property type="project" value="UniProtKB-ARBA"/>
</dbReference>
<proteinExistence type="inferred from homology"/>
<dbReference type="AlphaFoldDB" id="D7DHM4"/>
<reference evidence="8" key="1">
    <citation type="submission" date="2010-05" db="EMBL/GenBank/DDBJ databases">
        <title>Complete sequence of Methylotenera sp. 301.</title>
        <authorList>
            <person name="Lucas S."/>
            <person name="Copeland A."/>
            <person name="Lapidus A."/>
            <person name="Cheng J.-F."/>
            <person name="Bruce D."/>
            <person name="Goodwin L."/>
            <person name="Pitluck S."/>
            <person name="Clum A."/>
            <person name="Land M."/>
            <person name="Hauser L."/>
            <person name="Kyrpides N."/>
            <person name="Ivanova N."/>
            <person name="Chistoservova L."/>
            <person name="Kalyuzhnaya M."/>
            <person name="Woyke T."/>
        </authorList>
    </citation>
    <scope>NUCLEOTIDE SEQUENCE [LARGE SCALE GENOMIC DNA]</scope>
    <source>
        <strain evidence="8">301</strain>
    </source>
</reference>
<reference evidence="7 8" key="2">
    <citation type="journal article" date="2011" name="J. Bacteriol.">
        <title>Genomes of three methylotrophs from a single niche uncover genetic and metabolic divergence of Methylophilaceae.</title>
        <authorList>
            <person name="Lapidus A."/>
            <person name="Clum A."/>
            <person name="Labutti K."/>
            <person name="Kaluzhnaya M.G."/>
            <person name="Lim S."/>
            <person name="Beck D.A."/>
            <person name="Glavina Del Rio T."/>
            <person name="Nolan M."/>
            <person name="Mavromatis K."/>
            <person name="Huntemann M."/>
            <person name="Lucas S."/>
            <person name="Lidstrom M.E."/>
            <person name="Ivanova N."/>
            <person name="Chistoserdova L."/>
        </authorList>
    </citation>
    <scope>NUCLEOTIDE SEQUENCE [LARGE SCALE GENOMIC DNA]</scope>
    <source>
        <strain evidence="7 8">301</strain>
    </source>
</reference>
<dbReference type="STRING" id="666681.M301_1175"/>
<feature type="transmembrane region" description="Helical" evidence="6">
    <location>
        <begin position="89"/>
        <end position="110"/>
    </location>
</feature>
<evidence type="ECO:0000256" key="2">
    <source>
        <dbReference type="ARBA" id="ARBA00008564"/>
    </source>
</evidence>
<dbReference type="HOGENOM" id="CLU_108519_0_0_4"/>
<evidence type="ECO:0000256" key="6">
    <source>
        <dbReference type="SAM" id="Phobius"/>
    </source>
</evidence>
<gene>
    <name evidence="7" type="ordered locus">M301_1175</name>
</gene>
<keyword evidence="5 6" id="KW-0472">Membrane</keyword>
<dbReference type="InterPro" id="IPR003339">
    <property type="entry name" value="ABC/ECF_trnsptr_transmembrane"/>
</dbReference>
<protein>
    <recommendedName>
        <fullName evidence="9">Cobalt transport protein</fullName>
    </recommendedName>
</protein>
<organism evidence="7 8">
    <name type="scientific">Methylotenera versatilis (strain 301)</name>
    <dbReference type="NCBI Taxonomy" id="666681"/>
    <lineage>
        <taxon>Bacteria</taxon>
        <taxon>Pseudomonadati</taxon>
        <taxon>Pseudomonadota</taxon>
        <taxon>Betaproteobacteria</taxon>
        <taxon>Nitrosomonadales</taxon>
        <taxon>Methylophilaceae</taxon>
        <taxon>Methylotenera</taxon>
    </lineage>
</organism>
<dbReference type="KEGG" id="meh:M301_1175"/>
<dbReference type="Proteomes" id="UP000000383">
    <property type="component" value="Chromosome"/>
</dbReference>
<dbReference type="Pfam" id="PF02361">
    <property type="entry name" value="CbiQ"/>
    <property type="match status" value="1"/>
</dbReference>
<dbReference type="EMBL" id="CP002056">
    <property type="protein sequence ID" value="ADI29559.1"/>
    <property type="molecule type" value="Genomic_DNA"/>
</dbReference>
<evidence type="ECO:0000256" key="4">
    <source>
        <dbReference type="ARBA" id="ARBA00022989"/>
    </source>
</evidence>
<dbReference type="eggNOG" id="COG0619">
    <property type="taxonomic scope" value="Bacteria"/>
</dbReference>
<comment type="similarity">
    <text evidence="2">Belongs to the CbiQ family.</text>
</comment>
<evidence type="ECO:0000313" key="7">
    <source>
        <dbReference type="EMBL" id="ADI29559.1"/>
    </source>
</evidence>
<name>D7DHM4_METV0</name>
<feature type="transmembrane region" description="Helical" evidence="6">
    <location>
        <begin position="56"/>
        <end position="77"/>
    </location>
</feature>
<feature type="transmembrane region" description="Helical" evidence="6">
    <location>
        <begin position="7"/>
        <end position="22"/>
    </location>
</feature>
<evidence type="ECO:0000313" key="8">
    <source>
        <dbReference type="Proteomes" id="UP000000383"/>
    </source>
</evidence>
<feature type="transmembrane region" description="Helical" evidence="6">
    <location>
        <begin position="193"/>
        <end position="209"/>
    </location>
</feature>
<evidence type="ECO:0008006" key="9">
    <source>
        <dbReference type="Google" id="ProtNLM"/>
    </source>
</evidence>
<evidence type="ECO:0000256" key="3">
    <source>
        <dbReference type="ARBA" id="ARBA00022692"/>
    </source>
</evidence>
<keyword evidence="3 6" id="KW-0812">Transmembrane</keyword>
<keyword evidence="8" id="KW-1185">Reference proteome</keyword>
<sequence precursor="true">MKSMHPFVKILLFIFTLLLMSYMSNAYLLPMSLILFVYATWLARSDFLRVVRRMKWLFISIFIIYAFGTPGEYIQHIPVSVAPTVEGCVLGVMQIAKLLIALAVLSILFATSSKEQLMIGLHLLLSPLNLLGLNTNKFTARLLLTLDYVEELAAKEKFKFRFDQLDNMLSTTELVNKDRVIVLESIPFKWNDVLVVMILILGAIALFYFRESYFRVLF</sequence>
<accession>D7DHM4</accession>